<accession>A0A9D3YIY4</accession>
<dbReference type="Proteomes" id="UP000828390">
    <property type="component" value="Unassembled WGS sequence"/>
</dbReference>
<proteinExistence type="predicted"/>
<evidence type="ECO:0000313" key="2">
    <source>
        <dbReference type="Proteomes" id="UP000828390"/>
    </source>
</evidence>
<reference evidence="1" key="2">
    <citation type="submission" date="2020-11" db="EMBL/GenBank/DDBJ databases">
        <authorList>
            <person name="McCartney M.A."/>
            <person name="Auch B."/>
            <person name="Kono T."/>
            <person name="Mallez S."/>
            <person name="Becker A."/>
            <person name="Gohl D.M."/>
            <person name="Silverstein K.A.T."/>
            <person name="Koren S."/>
            <person name="Bechman K.B."/>
            <person name="Herman A."/>
            <person name="Abrahante J.E."/>
            <person name="Garbe J."/>
        </authorList>
    </citation>
    <scope>NUCLEOTIDE SEQUENCE</scope>
    <source>
        <strain evidence="1">Duluth1</strain>
        <tissue evidence="1">Whole animal</tissue>
    </source>
</reference>
<reference evidence="1" key="1">
    <citation type="journal article" date="2019" name="bioRxiv">
        <title>The Genome of the Zebra Mussel, Dreissena polymorpha: A Resource for Invasive Species Research.</title>
        <authorList>
            <person name="McCartney M.A."/>
            <person name="Auch B."/>
            <person name="Kono T."/>
            <person name="Mallez S."/>
            <person name="Zhang Y."/>
            <person name="Obille A."/>
            <person name="Becker A."/>
            <person name="Abrahante J.E."/>
            <person name="Garbe J."/>
            <person name="Badalamenti J.P."/>
            <person name="Herman A."/>
            <person name="Mangelson H."/>
            <person name="Liachko I."/>
            <person name="Sullivan S."/>
            <person name="Sone E.D."/>
            <person name="Koren S."/>
            <person name="Silverstein K.A.T."/>
            <person name="Beckman K.B."/>
            <person name="Gohl D.M."/>
        </authorList>
    </citation>
    <scope>NUCLEOTIDE SEQUENCE</scope>
    <source>
        <strain evidence="1">Duluth1</strain>
        <tissue evidence="1">Whole animal</tissue>
    </source>
</reference>
<name>A0A9D3YIY4_DREPO</name>
<dbReference type="EMBL" id="JAIWYP010000015">
    <property type="protein sequence ID" value="KAH3699639.1"/>
    <property type="molecule type" value="Genomic_DNA"/>
</dbReference>
<organism evidence="1 2">
    <name type="scientific">Dreissena polymorpha</name>
    <name type="common">Zebra mussel</name>
    <name type="synonym">Mytilus polymorpha</name>
    <dbReference type="NCBI Taxonomy" id="45954"/>
    <lineage>
        <taxon>Eukaryota</taxon>
        <taxon>Metazoa</taxon>
        <taxon>Spiralia</taxon>
        <taxon>Lophotrochozoa</taxon>
        <taxon>Mollusca</taxon>
        <taxon>Bivalvia</taxon>
        <taxon>Autobranchia</taxon>
        <taxon>Heteroconchia</taxon>
        <taxon>Euheterodonta</taxon>
        <taxon>Imparidentia</taxon>
        <taxon>Neoheterodontei</taxon>
        <taxon>Myida</taxon>
        <taxon>Dreissenoidea</taxon>
        <taxon>Dreissenidae</taxon>
        <taxon>Dreissena</taxon>
    </lineage>
</organism>
<protein>
    <submittedName>
        <fullName evidence="1">Uncharacterized protein</fullName>
    </submittedName>
</protein>
<dbReference type="AlphaFoldDB" id="A0A9D3YIY4"/>
<evidence type="ECO:0000313" key="1">
    <source>
        <dbReference type="EMBL" id="KAH3699639.1"/>
    </source>
</evidence>
<sequence length="83" mass="9587">MNHRRLNLSRSCTTSLYTAIRSLLETLFWSIQISSISECRSDERLSCMILKLMLVRNEPLFVAELMDVVWEPEARDVTSPALV</sequence>
<comment type="caution">
    <text evidence="1">The sequence shown here is derived from an EMBL/GenBank/DDBJ whole genome shotgun (WGS) entry which is preliminary data.</text>
</comment>
<gene>
    <name evidence="1" type="ORF">DPMN_074599</name>
</gene>
<keyword evidence="2" id="KW-1185">Reference proteome</keyword>